<feature type="transmembrane region" description="Helical" evidence="10">
    <location>
        <begin position="231"/>
        <end position="249"/>
    </location>
</feature>
<dbReference type="Pfam" id="PF02386">
    <property type="entry name" value="TrkH"/>
    <property type="match status" value="1"/>
</dbReference>
<evidence type="ECO:0000256" key="9">
    <source>
        <dbReference type="ARBA" id="ARBA00023136"/>
    </source>
</evidence>
<dbReference type="PANTHER" id="PTHR32024:SF1">
    <property type="entry name" value="KTR SYSTEM POTASSIUM UPTAKE PROTEIN B"/>
    <property type="match status" value="1"/>
</dbReference>
<dbReference type="AlphaFoldDB" id="A0A3N1VSM0"/>
<feature type="transmembrane region" description="Helical" evidence="10">
    <location>
        <begin position="411"/>
        <end position="435"/>
    </location>
</feature>
<feature type="transmembrane region" description="Helical" evidence="10">
    <location>
        <begin position="77"/>
        <end position="106"/>
    </location>
</feature>
<accession>A0A3N1VSM0</accession>
<dbReference type="NCBIfam" id="TIGR00933">
    <property type="entry name" value="2a38"/>
    <property type="match status" value="1"/>
</dbReference>
<comment type="caution">
    <text evidence="11">The sequence shown here is derived from an EMBL/GenBank/DDBJ whole genome shotgun (WGS) entry which is preliminary data.</text>
</comment>
<feature type="transmembrane region" description="Helical" evidence="10">
    <location>
        <begin position="158"/>
        <end position="178"/>
    </location>
</feature>
<evidence type="ECO:0000313" key="12">
    <source>
        <dbReference type="Proteomes" id="UP000276223"/>
    </source>
</evidence>
<keyword evidence="5 10" id="KW-0812">Transmembrane</keyword>
<keyword evidence="8" id="KW-0406">Ion transport</keyword>
<evidence type="ECO:0000256" key="1">
    <source>
        <dbReference type="ARBA" id="ARBA00004651"/>
    </source>
</evidence>
<evidence type="ECO:0000256" key="3">
    <source>
        <dbReference type="ARBA" id="ARBA00022475"/>
    </source>
</evidence>
<protein>
    <submittedName>
        <fullName evidence="11">Trk system potassium uptake protein TrkH</fullName>
    </submittedName>
</protein>
<feature type="transmembrane region" description="Helical" evidence="10">
    <location>
        <begin position="43"/>
        <end position="65"/>
    </location>
</feature>
<evidence type="ECO:0000256" key="4">
    <source>
        <dbReference type="ARBA" id="ARBA00022538"/>
    </source>
</evidence>
<proteinExistence type="predicted"/>
<sequence length="454" mass="49024">MASFQRKTFLPTPLVPVAGFAAIIFLGSLMLRMLSTSTGAHIPWIDALFMATSATCVTGLSLYDIGTQFSPWAQGTLLLLIQVGGLGIMLLSTVLLMAVGQGISFASRFLIQDTYTYGPRAHLRTFVVRVMLFTLVIETAGAALLVAAFVDRMPWSQAVFHAIFHSVSAFCNAGFSLFSDSLVGYRDSVLVTLVMAALIVLGGLGFLVLHETFRAPRQKRPWPRLSLHSKLALTTTIFLIGAGTVFFLCCEWNTTLARQPLSTKILASFFQSITVRTAGFNSLDFSQMKDLTLLGTILLMFVGASPGSTGGGIKTTTVAVLVALSRARFRGSPCVHAFRRTISDETQRRAFSVFVLSATVVVIGTAFLVGSELSPLPLAESRARFMEILFETTSAFGTVGLSLGATARLSFWGKVTVIALMFIGRLGPLVLAMAIQPRKDSGHYEYAEEPVMIG</sequence>
<feature type="transmembrane region" description="Helical" evidence="10">
    <location>
        <begin position="350"/>
        <end position="369"/>
    </location>
</feature>
<keyword evidence="7 10" id="KW-1133">Transmembrane helix</keyword>
<feature type="transmembrane region" description="Helical" evidence="10">
    <location>
        <begin position="12"/>
        <end position="31"/>
    </location>
</feature>
<reference evidence="11 12" key="1">
    <citation type="submission" date="2018-11" db="EMBL/GenBank/DDBJ databases">
        <title>Genomic Encyclopedia of Type Strains, Phase IV (KMG-IV): sequencing the most valuable type-strain genomes for metagenomic binning, comparative biology and taxonomic classification.</title>
        <authorList>
            <person name="Goeker M."/>
        </authorList>
    </citation>
    <scope>NUCLEOTIDE SEQUENCE [LARGE SCALE GENOMIC DNA]</scope>
    <source>
        <strain evidence="11 12">DSM 22027</strain>
    </source>
</reference>
<keyword evidence="3" id="KW-1003">Cell membrane</keyword>
<feature type="transmembrane region" description="Helical" evidence="10">
    <location>
        <begin position="126"/>
        <end position="146"/>
    </location>
</feature>
<name>A0A3N1VSM0_9BACT</name>
<dbReference type="PANTHER" id="PTHR32024">
    <property type="entry name" value="TRK SYSTEM POTASSIUM UPTAKE PROTEIN TRKG-RELATED"/>
    <property type="match status" value="1"/>
</dbReference>
<dbReference type="Proteomes" id="UP000276223">
    <property type="component" value="Unassembled WGS sequence"/>
</dbReference>
<keyword evidence="9 10" id="KW-0472">Membrane</keyword>
<evidence type="ECO:0000256" key="8">
    <source>
        <dbReference type="ARBA" id="ARBA00023065"/>
    </source>
</evidence>
<feature type="transmembrane region" description="Helical" evidence="10">
    <location>
        <begin position="291"/>
        <end position="307"/>
    </location>
</feature>
<evidence type="ECO:0000256" key="10">
    <source>
        <dbReference type="SAM" id="Phobius"/>
    </source>
</evidence>
<dbReference type="RefSeq" id="WP_170161525.1">
    <property type="nucleotide sequence ID" value="NZ_RJVA01000009.1"/>
</dbReference>
<keyword evidence="6" id="KW-0630">Potassium</keyword>
<evidence type="ECO:0000256" key="2">
    <source>
        <dbReference type="ARBA" id="ARBA00022448"/>
    </source>
</evidence>
<evidence type="ECO:0000256" key="7">
    <source>
        <dbReference type="ARBA" id="ARBA00022989"/>
    </source>
</evidence>
<keyword evidence="12" id="KW-1185">Reference proteome</keyword>
<dbReference type="EMBL" id="RJVA01000009">
    <property type="protein sequence ID" value="ROR03212.1"/>
    <property type="molecule type" value="Genomic_DNA"/>
</dbReference>
<keyword evidence="2" id="KW-0813">Transport</keyword>
<feature type="transmembrane region" description="Helical" evidence="10">
    <location>
        <begin position="190"/>
        <end position="210"/>
    </location>
</feature>
<organism evidence="11 12">
    <name type="scientific">Desulfosoma caldarium</name>
    <dbReference type="NCBI Taxonomy" id="610254"/>
    <lineage>
        <taxon>Bacteria</taxon>
        <taxon>Pseudomonadati</taxon>
        <taxon>Thermodesulfobacteriota</taxon>
        <taxon>Syntrophobacteria</taxon>
        <taxon>Syntrophobacterales</taxon>
        <taxon>Syntrophobacteraceae</taxon>
        <taxon>Desulfosoma</taxon>
    </lineage>
</organism>
<keyword evidence="4" id="KW-0633">Potassium transport</keyword>
<dbReference type="InterPro" id="IPR003445">
    <property type="entry name" value="Cat_transpt"/>
</dbReference>
<evidence type="ECO:0000256" key="5">
    <source>
        <dbReference type="ARBA" id="ARBA00022692"/>
    </source>
</evidence>
<dbReference type="InterPro" id="IPR004772">
    <property type="entry name" value="TrkH"/>
</dbReference>
<gene>
    <name evidence="11" type="ORF">EDC27_0474</name>
</gene>
<evidence type="ECO:0000313" key="11">
    <source>
        <dbReference type="EMBL" id="ROR03212.1"/>
    </source>
</evidence>
<dbReference type="GO" id="GO:0005886">
    <property type="term" value="C:plasma membrane"/>
    <property type="evidence" value="ECO:0007669"/>
    <property type="project" value="UniProtKB-SubCell"/>
</dbReference>
<dbReference type="GO" id="GO:0015379">
    <property type="term" value="F:potassium:chloride symporter activity"/>
    <property type="evidence" value="ECO:0007669"/>
    <property type="project" value="InterPro"/>
</dbReference>
<comment type="subcellular location">
    <subcellularLocation>
        <location evidence="1">Cell membrane</location>
        <topology evidence="1">Multi-pass membrane protein</topology>
    </subcellularLocation>
</comment>
<evidence type="ECO:0000256" key="6">
    <source>
        <dbReference type="ARBA" id="ARBA00022958"/>
    </source>
</evidence>